<gene>
    <name evidence="1" type="ORF">LXE91_42285</name>
</gene>
<dbReference type="Gene3D" id="3.40.50.1010">
    <property type="entry name" value="5'-nuclease"/>
    <property type="match status" value="1"/>
</dbReference>
<name>A0ABD7YHG4_9BURK</name>
<evidence type="ECO:0000313" key="2">
    <source>
        <dbReference type="Proteomes" id="UP001220209"/>
    </source>
</evidence>
<reference evidence="1 2" key="1">
    <citation type="submission" date="2021-12" db="EMBL/GenBank/DDBJ databases">
        <title>Genomic and phenotypic characterization of three Burkholderia contaminans isolates recovered from different sources.</title>
        <authorList>
            <person name="Lopez De Volder A."/>
            <person name="Fan Y."/>
            <person name="Nunvar J."/>
            <person name="Herrera T."/>
            <person name="Timp W."/>
            <person name="Degrossi J."/>
        </authorList>
    </citation>
    <scope>NUCLEOTIDE SEQUENCE [LARGE SCALE GENOMIC DNA]</scope>
    <source>
        <strain evidence="1 2">LMG 23361</strain>
        <plasmid evidence="1 2">unnamed3</plasmid>
    </source>
</reference>
<dbReference type="Proteomes" id="UP001220209">
    <property type="component" value="Plasmid unnamed3"/>
</dbReference>
<dbReference type="EMBL" id="CP090645">
    <property type="protein sequence ID" value="WFN24020.1"/>
    <property type="molecule type" value="Genomic_DNA"/>
</dbReference>
<accession>A0ABD7YHG4</accession>
<geneLocation type="plasmid" evidence="1 2">
    <name>unnamed3</name>
</geneLocation>
<sequence>MTRHVFIDNSNLFIGAQRAAGAYEPAAAPLAVRLAYANLFVLLHGDEPVGTRVMIGSGPPNLRAAWDGARAFGYDTDLFIAPNARPRERGVDELVQLKIANALLDHPAPQTLVLVTGDGNASEFGTSFIEQIARALRLGWRVELWSWREQLSSRLVDQADLSTGRMTIRLLDPHYRAITRVKSGQFIVGGKMVRQYAREAERLPLDMLESTV</sequence>
<dbReference type="AlphaFoldDB" id="A0ABD7YHG4"/>
<dbReference type="CDD" id="cd18724">
    <property type="entry name" value="PIN_LabA-like"/>
    <property type="match status" value="1"/>
</dbReference>
<evidence type="ECO:0000313" key="1">
    <source>
        <dbReference type="EMBL" id="WFN24020.1"/>
    </source>
</evidence>
<proteinExistence type="predicted"/>
<dbReference type="RefSeq" id="WP_089464371.1">
    <property type="nucleotide sequence ID" value="NZ_CABVQO010000033.1"/>
</dbReference>
<protein>
    <submittedName>
        <fullName evidence="1">NYN domain-containing protein</fullName>
    </submittedName>
</protein>
<keyword evidence="1" id="KW-0614">Plasmid</keyword>
<organism evidence="1 2">
    <name type="scientific">Burkholderia contaminans</name>
    <dbReference type="NCBI Taxonomy" id="488447"/>
    <lineage>
        <taxon>Bacteria</taxon>
        <taxon>Pseudomonadati</taxon>
        <taxon>Pseudomonadota</taxon>
        <taxon>Betaproteobacteria</taxon>
        <taxon>Burkholderiales</taxon>
        <taxon>Burkholderiaceae</taxon>
        <taxon>Burkholderia</taxon>
        <taxon>Burkholderia cepacia complex</taxon>
    </lineage>
</organism>